<evidence type="ECO:0000256" key="1">
    <source>
        <dbReference type="SAM" id="SignalP"/>
    </source>
</evidence>
<protein>
    <submittedName>
        <fullName evidence="2">Uncharacterized protein</fullName>
    </submittedName>
</protein>
<evidence type="ECO:0000313" key="3">
    <source>
        <dbReference type="Proteomes" id="UP000441399"/>
    </source>
</evidence>
<evidence type="ECO:0000313" key="2">
    <source>
        <dbReference type="EMBL" id="CAA0105339.1"/>
    </source>
</evidence>
<reference evidence="2 3" key="1">
    <citation type="submission" date="2019-11" db="EMBL/GenBank/DDBJ databases">
        <authorList>
            <person name="Holert J."/>
        </authorList>
    </citation>
    <scope>NUCLEOTIDE SEQUENCE [LARGE SCALE GENOMIC DNA]</scope>
    <source>
        <strain evidence="2">SB11_3</strain>
    </source>
</reference>
<keyword evidence="1" id="KW-0732">Signal</keyword>
<dbReference type="Proteomes" id="UP000441399">
    <property type="component" value="Unassembled WGS sequence"/>
</dbReference>
<feature type="chain" id="PRO_5024820306" evidence="1">
    <location>
        <begin position="27"/>
        <end position="127"/>
    </location>
</feature>
<keyword evidence="3" id="KW-1185">Reference proteome</keyword>
<gene>
    <name evidence="2" type="ORF">OPDIPICF_00948</name>
</gene>
<accession>A0A5S9PLR9</accession>
<name>A0A5S9PLR9_9GAMM</name>
<dbReference type="AlphaFoldDB" id="A0A5S9PLR9"/>
<dbReference type="EMBL" id="CACSIO010000012">
    <property type="protein sequence ID" value="CAA0105339.1"/>
    <property type="molecule type" value="Genomic_DNA"/>
</dbReference>
<sequence>MNRTWFTQHARVAALALLTLSITVNASSLAPLVQIKATQSHLIITTISHGCTQKSDFQLSAETGPRLVLSVKRIRHDRCRARARPFSVSLAFDTLPKAITTRLERGESFRLNNMIVPITPGFLKNNP</sequence>
<organism evidence="2 3">
    <name type="scientific">BD1-7 clade bacterium</name>
    <dbReference type="NCBI Taxonomy" id="2029982"/>
    <lineage>
        <taxon>Bacteria</taxon>
        <taxon>Pseudomonadati</taxon>
        <taxon>Pseudomonadota</taxon>
        <taxon>Gammaproteobacteria</taxon>
        <taxon>Cellvibrionales</taxon>
        <taxon>Spongiibacteraceae</taxon>
        <taxon>BD1-7 clade</taxon>
    </lineage>
</organism>
<feature type="signal peptide" evidence="1">
    <location>
        <begin position="1"/>
        <end position="26"/>
    </location>
</feature>
<proteinExistence type="predicted"/>